<dbReference type="AlphaFoldDB" id="A0AB34JGV3"/>
<accession>A0AB34JGV3</accession>
<evidence type="ECO:0000259" key="3">
    <source>
        <dbReference type="PROSITE" id="PS50255"/>
    </source>
</evidence>
<dbReference type="InterPro" id="IPR005804">
    <property type="entry name" value="FA_desaturase_dom"/>
</dbReference>
<dbReference type="GO" id="GO:0016717">
    <property type="term" value="F:oxidoreductase activity, acting on paired donors, with oxidation of a pair of donors resulting in the reduction of molecular oxygen to two molecules of water"/>
    <property type="evidence" value="ECO:0007669"/>
    <property type="project" value="TreeGrafter"/>
</dbReference>
<feature type="domain" description="Cytochrome b5 heme-binding" evidence="3">
    <location>
        <begin position="72"/>
        <end position="137"/>
    </location>
</feature>
<comment type="caution">
    <text evidence="4">The sequence shown here is derived from an EMBL/GenBank/DDBJ whole genome shotgun (WGS) entry which is preliminary data.</text>
</comment>
<name>A0AB34JGV3_PRYPA</name>
<evidence type="ECO:0000256" key="2">
    <source>
        <dbReference type="SAM" id="SignalP"/>
    </source>
</evidence>
<dbReference type="Pfam" id="PF00173">
    <property type="entry name" value="Cyt-b5"/>
    <property type="match status" value="1"/>
</dbReference>
<keyword evidence="1" id="KW-1133">Transmembrane helix</keyword>
<feature type="transmembrane region" description="Helical" evidence="1">
    <location>
        <begin position="395"/>
        <end position="413"/>
    </location>
</feature>
<dbReference type="Gene3D" id="3.10.120.10">
    <property type="entry name" value="Cytochrome b5-like heme/steroid binding domain"/>
    <property type="match status" value="1"/>
</dbReference>
<dbReference type="PROSITE" id="PS50255">
    <property type="entry name" value="CYTOCHROME_B5_2"/>
    <property type="match status" value="1"/>
</dbReference>
<gene>
    <name evidence="4" type="ORF">AB1Y20_022366</name>
</gene>
<dbReference type="InterPro" id="IPR001199">
    <property type="entry name" value="Cyt_B5-like_heme/steroid-bd"/>
</dbReference>
<feature type="transmembrane region" description="Helical" evidence="1">
    <location>
        <begin position="420"/>
        <end position="441"/>
    </location>
</feature>
<dbReference type="PANTHER" id="PTHR19353">
    <property type="entry name" value="FATTY ACID DESATURASE 2"/>
    <property type="match status" value="1"/>
</dbReference>
<proteinExistence type="predicted"/>
<organism evidence="4 5">
    <name type="scientific">Prymnesium parvum</name>
    <name type="common">Toxic golden alga</name>
    <dbReference type="NCBI Taxonomy" id="97485"/>
    <lineage>
        <taxon>Eukaryota</taxon>
        <taxon>Haptista</taxon>
        <taxon>Haptophyta</taxon>
        <taxon>Prymnesiophyceae</taxon>
        <taxon>Prymnesiales</taxon>
        <taxon>Prymnesiaceae</taxon>
        <taxon>Prymnesium</taxon>
    </lineage>
</organism>
<dbReference type="Proteomes" id="UP001515480">
    <property type="component" value="Unassembled WGS sequence"/>
</dbReference>
<dbReference type="PANTHER" id="PTHR19353:SF15">
    <property type="entry name" value="CYTOCHROME B5 HEME-BINDING DOMAIN-CONTAINING PROTEIN"/>
    <property type="match status" value="1"/>
</dbReference>
<dbReference type="GO" id="GO:0006629">
    <property type="term" value="P:lipid metabolic process"/>
    <property type="evidence" value="ECO:0007669"/>
    <property type="project" value="InterPro"/>
</dbReference>
<keyword evidence="1" id="KW-0812">Transmembrane</keyword>
<dbReference type="SUPFAM" id="SSF55856">
    <property type="entry name" value="Cytochrome b5-like heme/steroid binding domain"/>
    <property type="match status" value="1"/>
</dbReference>
<evidence type="ECO:0000313" key="4">
    <source>
        <dbReference type="EMBL" id="KAL1520804.1"/>
    </source>
</evidence>
<feature type="chain" id="PRO_5044344116" description="Cytochrome b5 heme-binding domain-containing protein" evidence="2">
    <location>
        <begin position="18"/>
        <end position="583"/>
    </location>
</feature>
<evidence type="ECO:0000313" key="5">
    <source>
        <dbReference type="Proteomes" id="UP001515480"/>
    </source>
</evidence>
<keyword evidence="1" id="KW-0472">Membrane</keyword>
<keyword evidence="2" id="KW-0732">Signal</keyword>
<dbReference type="Pfam" id="PF00487">
    <property type="entry name" value="FA_desaturase"/>
    <property type="match status" value="1"/>
</dbReference>
<sequence length="583" mass="65127">MGGLWWVMVAAAPAAGALPLMRFQTSLHAWRPTTRAARASPPLLASSRPPVLAESAQRAAAPARRAGLHLKVDGRWYDVSAWAERHPGGRYVLEWADGFDVTNAFHTIHLFSSKRASEALRRLPEVEARAARGGERSALPEIRRVPVAEQKEGAMDRFMALGEGLLQRASPPMRGATRREPPPVAAASGLAWQQSVDGPAAGRVGDSPLRKDLEALLHRHFSSPAEYKATREHWVRIGGAAAAFSLCFTGWLHASTPETILLPFAQWLLFSPTVHEASHSTLSTKPWVNKAASFCGLPFIYNPYIWWPQHILSHHQYTNDDALDVDLHHLRPARLHPGCEADAKASGFNFMFKGYFSTIGMSALWPTRVLERKSTGRWYENLITPKPELVSDAEFGASFIPVIFVLVWPWLLVASGQLNLIHGFFIWFYPWAVTGAIWTVMTQVSHVQEDCQRPPTGEADDYFRWQVESAIDYSVNSELVPKLTATLNLQSMHHVMPSVCGCHFARLYPEYRSICEQHGVRLNVRKDLSHAWRSTIERVFELSSPALTPAWAVQSNEDYLEHAPLVGYIGLPVLAFFMASPLF</sequence>
<dbReference type="InterPro" id="IPR036400">
    <property type="entry name" value="Cyt_B5-like_heme/steroid_sf"/>
</dbReference>
<keyword evidence="5" id="KW-1185">Reference proteome</keyword>
<dbReference type="GO" id="GO:0016020">
    <property type="term" value="C:membrane"/>
    <property type="evidence" value="ECO:0007669"/>
    <property type="project" value="TreeGrafter"/>
</dbReference>
<evidence type="ECO:0000256" key="1">
    <source>
        <dbReference type="SAM" id="Phobius"/>
    </source>
</evidence>
<protein>
    <recommendedName>
        <fullName evidence="3">Cytochrome b5 heme-binding domain-containing protein</fullName>
    </recommendedName>
</protein>
<dbReference type="InterPro" id="IPR012171">
    <property type="entry name" value="Fatty_acid_desaturase"/>
</dbReference>
<dbReference type="EMBL" id="JBGBPQ010000008">
    <property type="protein sequence ID" value="KAL1520804.1"/>
    <property type="molecule type" value="Genomic_DNA"/>
</dbReference>
<reference evidence="4 5" key="1">
    <citation type="journal article" date="2024" name="Science">
        <title>Giant polyketide synthase enzymes in the biosynthesis of giant marine polyether toxins.</title>
        <authorList>
            <person name="Fallon T.R."/>
            <person name="Shende V.V."/>
            <person name="Wierzbicki I.H."/>
            <person name="Pendleton A.L."/>
            <person name="Watervoot N.F."/>
            <person name="Auber R.P."/>
            <person name="Gonzalez D.J."/>
            <person name="Wisecaver J.H."/>
            <person name="Moore B.S."/>
        </authorList>
    </citation>
    <scope>NUCLEOTIDE SEQUENCE [LARGE SCALE GENOMIC DNA]</scope>
    <source>
        <strain evidence="4 5">12B1</strain>
    </source>
</reference>
<feature type="signal peptide" evidence="2">
    <location>
        <begin position="1"/>
        <end position="17"/>
    </location>
</feature>